<dbReference type="EMBL" id="CP036279">
    <property type="protein sequence ID" value="QDU62429.1"/>
    <property type="molecule type" value="Genomic_DNA"/>
</dbReference>
<accession>A0A518B623</accession>
<reference evidence="4 5" key="1">
    <citation type="submission" date="2019-02" db="EMBL/GenBank/DDBJ databases">
        <title>Deep-cultivation of Planctomycetes and their phenomic and genomic characterization uncovers novel biology.</title>
        <authorList>
            <person name="Wiegand S."/>
            <person name="Jogler M."/>
            <person name="Boedeker C."/>
            <person name="Pinto D."/>
            <person name="Vollmers J."/>
            <person name="Rivas-Marin E."/>
            <person name="Kohn T."/>
            <person name="Peeters S.H."/>
            <person name="Heuer A."/>
            <person name="Rast P."/>
            <person name="Oberbeckmann S."/>
            <person name="Bunk B."/>
            <person name="Jeske O."/>
            <person name="Meyerdierks A."/>
            <person name="Storesund J.E."/>
            <person name="Kallscheuer N."/>
            <person name="Luecker S."/>
            <person name="Lage O.M."/>
            <person name="Pohl T."/>
            <person name="Merkel B.J."/>
            <person name="Hornburger P."/>
            <person name="Mueller R.-W."/>
            <person name="Bruemmer F."/>
            <person name="Labrenz M."/>
            <person name="Spormann A.M."/>
            <person name="Op den Camp H."/>
            <person name="Overmann J."/>
            <person name="Amann R."/>
            <person name="Jetten M.S.M."/>
            <person name="Mascher T."/>
            <person name="Medema M.H."/>
            <person name="Devos D.P."/>
            <person name="Kaster A.-K."/>
            <person name="Ovreas L."/>
            <person name="Rohde M."/>
            <person name="Galperin M.Y."/>
            <person name="Jogler C."/>
        </authorList>
    </citation>
    <scope>NUCLEOTIDE SEQUENCE [LARGE SCALE GENOMIC DNA]</scope>
    <source>
        <strain evidence="4 5">Pan216</strain>
    </source>
</reference>
<keyword evidence="2" id="KW-1133">Transmembrane helix</keyword>
<evidence type="ECO:0000313" key="4">
    <source>
        <dbReference type="EMBL" id="QDU62429.1"/>
    </source>
</evidence>
<evidence type="ECO:0000313" key="5">
    <source>
        <dbReference type="Proteomes" id="UP000317093"/>
    </source>
</evidence>
<proteinExistence type="predicted"/>
<dbReference type="AlphaFoldDB" id="A0A518B623"/>
<dbReference type="Pfam" id="PF14331">
    <property type="entry name" value="IcmF-related_N"/>
    <property type="match status" value="1"/>
</dbReference>
<feature type="transmembrane region" description="Helical" evidence="2">
    <location>
        <begin position="503"/>
        <end position="523"/>
    </location>
</feature>
<name>A0A518B623_9BACT</name>
<evidence type="ECO:0000256" key="1">
    <source>
        <dbReference type="SAM" id="MobiDB-lite"/>
    </source>
</evidence>
<dbReference type="RefSeq" id="WP_145259176.1">
    <property type="nucleotide sequence ID" value="NZ_CP036279.1"/>
</dbReference>
<sequence>MFAFLKSIGKGIASFFGMILVPFKKVAPGGRLHPVVRWLLHALTLLLVLGLLTLANYQFDLGRVLRAPTPWVRIFWLPLLFLLFYLLCWSGWWIWKMLSQQEEEVSQYPDIDRAWEEAEISLNDAGIDLSTVPIFLVIGKPRGSEEALFSSADIDWTVNQVPRRPDSPIYVYGSPEAIFVTCADNSLLGRQASLLEETERRLRSKRAMEAVPISAEEATDMDQRSQRSSSGRSSDSTTASASTSSMAAARLRAGRTPRLLNMTEEVELLTARLRHTLRVIQRARDPFCPLNGILLLIPFAAIDSDESAQQTGAIIRRDLSSVRSVLQIHCPLFALLCDLETAPGFADFISSIPTELRQRPMGRDFPLLPDIEREAIPRMINSGVEWLCQDLMRTAVYKLFRVEGSGREDPMRIMLHNTRLFVLMYALVERQARLSRVLTRATASESRGPILFGGIYLAGTGRDPHERAFIPGVFRLLVENQNYVSWTAEANDLEKTLNRYTRMGYIGMTVLIAIMIIICTSYWQRLY</sequence>
<keyword evidence="2" id="KW-0812">Transmembrane</keyword>
<evidence type="ECO:0000259" key="3">
    <source>
        <dbReference type="Pfam" id="PF14331"/>
    </source>
</evidence>
<keyword evidence="5" id="KW-1185">Reference proteome</keyword>
<gene>
    <name evidence="4" type="ORF">Pan216_32960</name>
</gene>
<dbReference type="InterPro" id="IPR025743">
    <property type="entry name" value="TssM1_N"/>
</dbReference>
<dbReference type="KEGG" id="knv:Pan216_32960"/>
<feature type="domain" description="Type VI secretion system component TssM1 N-terminal" evidence="3">
    <location>
        <begin position="273"/>
        <end position="459"/>
    </location>
</feature>
<dbReference type="Proteomes" id="UP000317093">
    <property type="component" value="Chromosome"/>
</dbReference>
<evidence type="ECO:0000256" key="2">
    <source>
        <dbReference type="SAM" id="Phobius"/>
    </source>
</evidence>
<feature type="region of interest" description="Disordered" evidence="1">
    <location>
        <begin position="205"/>
        <end position="247"/>
    </location>
</feature>
<feature type="transmembrane region" description="Helical" evidence="2">
    <location>
        <begin position="35"/>
        <end position="55"/>
    </location>
</feature>
<keyword evidence="2" id="KW-0472">Membrane</keyword>
<organism evidence="4 5">
    <name type="scientific">Kolteria novifilia</name>
    <dbReference type="NCBI Taxonomy" id="2527975"/>
    <lineage>
        <taxon>Bacteria</taxon>
        <taxon>Pseudomonadati</taxon>
        <taxon>Planctomycetota</taxon>
        <taxon>Planctomycetia</taxon>
        <taxon>Kolteriales</taxon>
        <taxon>Kolteriaceae</taxon>
        <taxon>Kolteria</taxon>
    </lineage>
</organism>
<protein>
    <recommendedName>
        <fullName evidence="3">Type VI secretion system component TssM1 N-terminal domain-containing protein</fullName>
    </recommendedName>
</protein>
<feature type="compositionally biased region" description="Low complexity" evidence="1">
    <location>
        <begin position="226"/>
        <end position="247"/>
    </location>
</feature>
<feature type="transmembrane region" description="Helical" evidence="2">
    <location>
        <begin position="75"/>
        <end position="95"/>
    </location>
</feature>
<dbReference type="OrthoDB" id="275567at2"/>